<reference evidence="2" key="1">
    <citation type="submission" date="2021-01" db="EMBL/GenBank/DDBJ databases">
        <title>Whole genome shotgun sequence of Verrucosispora sediminis NBRC 107745.</title>
        <authorList>
            <person name="Komaki H."/>
            <person name="Tamura T."/>
        </authorList>
    </citation>
    <scope>NUCLEOTIDE SEQUENCE</scope>
    <source>
        <strain evidence="2">NBRC 107745</strain>
    </source>
</reference>
<keyword evidence="3" id="KW-1185">Reference proteome</keyword>
<dbReference type="AlphaFoldDB" id="A0A9W5UTC0"/>
<dbReference type="InterPro" id="IPR012924">
    <property type="entry name" value="TfuA_core"/>
</dbReference>
<protein>
    <recommendedName>
        <fullName evidence="1">TfuA-like core domain-containing protein</fullName>
    </recommendedName>
</protein>
<evidence type="ECO:0000313" key="3">
    <source>
        <dbReference type="Proteomes" id="UP000607311"/>
    </source>
</evidence>
<gene>
    <name evidence="2" type="ORF">Vse01_20280</name>
</gene>
<proteinExistence type="predicted"/>
<dbReference type="RefSeq" id="WP_170863463.1">
    <property type="nucleotide sequence ID" value="NZ_BOPD01000011.1"/>
</dbReference>
<evidence type="ECO:0000259" key="1">
    <source>
        <dbReference type="Pfam" id="PF07812"/>
    </source>
</evidence>
<organism evidence="2 3">
    <name type="scientific">Micromonospora sediminimaris</name>
    <dbReference type="NCBI Taxonomy" id="547162"/>
    <lineage>
        <taxon>Bacteria</taxon>
        <taxon>Bacillati</taxon>
        <taxon>Actinomycetota</taxon>
        <taxon>Actinomycetes</taxon>
        <taxon>Micromonosporales</taxon>
        <taxon>Micromonosporaceae</taxon>
        <taxon>Micromonospora</taxon>
    </lineage>
</organism>
<comment type="caution">
    <text evidence="2">The sequence shown here is derived from an EMBL/GenBank/DDBJ whole genome shotgun (WGS) entry which is preliminary data.</text>
</comment>
<feature type="domain" description="TfuA-like core" evidence="1">
    <location>
        <begin position="52"/>
        <end position="169"/>
    </location>
</feature>
<dbReference type="Proteomes" id="UP000607311">
    <property type="component" value="Unassembled WGS sequence"/>
</dbReference>
<accession>A0A9W5UTC0</accession>
<sequence length="237" mass="25427">MADRDLIFVGPTGYQSNLLGVSARYSVLPPLTRGMLAPALRDHPSGRVIIVDGGFYHEFAVDHREICAALRDGRDVIGLGSMGALRAVELRTHGMRGYGAVVELIERHGLHDDEVMLLHAAEPPYRPVTVPLVEVRAALGQLLLAGLVDGDEVAGVIAEIGDLWFGDRSLPRILQAQQRRTPDRPHVAAALRGKLQGPALLKRIDLECLLTGAPPPVVRMLPCGAVIPNPSQPPGPA</sequence>
<evidence type="ECO:0000313" key="2">
    <source>
        <dbReference type="EMBL" id="GIJ32880.1"/>
    </source>
</evidence>
<dbReference type="Pfam" id="PF07812">
    <property type="entry name" value="TfuA"/>
    <property type="match status" value="1"/>
</dbReference>
<dbReference type="EMBL" id="BOPD01000011">
    <property type="protein sequence ID" value="GIJ32880.1"/>
    <property type="molecule type" value="Genomic_DNA"/>
</dbReference>
<name>A0A9W5UTC0_9ACTN</name>